<name>M7WVE5_RHOT1</name>
<evidence type="ECO:0000313" key="1">
    <source>
        <dbReference type="EMBL" id="EMS21820.1"/>
    </source>
</evidence>
<reference evidence="1 2" key="1">
    <citation type="journal article" date="2012" name="Nat. Commun.">
        <title>A multi-omic map of the lipid-producing yeast Rhodosporidium toruloides.</title>
        <authorList>
            <person name="Zhu Z."/>
            <person name="Zhang S."/>
            <person name="Liu H."/>
            <person name="Shen H."/>
            <person name="Lin X."/>
            <person name="Yang F."/>
            <person name="Zhou Y.J."/>
            <person name="Jin G."/>
            <person name="Ye M."/>
            <person name="Zou H."/>
            <person name="Zou H."/>
            <person name="Zhao Z.K."/>
        </authorList>
    </citation>
    <scope>NUCLEOTIDE SEQUENCE [LARGE SCALE GENOMIC DNA]</scope>
    <source>
        <strain evidence="1 2">NP11</strain>
    </source>
</reference>
<protein>
    <submittedName>
        <fullName evidence="1">Uncharacterized protein</fullName>
    </submittedName>
</protein>
<dbReference type="EMBL" id="KB722654">
    <property type="protein sequence ID" value="EMS21820.1"/>
    <property type="molecule type" value="Genomic_DNA"/>
</dbReference>
<accession>M7WVE5</accession>
<gene>
    <name evidence="1" type="ORF">RHTO_01467</name>
</gene>
<dbReference type="HOGENOM" id="CLU_1378827_0_0_1"/>
<dbReference type="GeneID" id="27365480"/>
<keyword evidence="2" id="KW-1185">Reference proteome</keyword>
<organism evidence="1 2">
    <name type="scientific">Rhodotorula toruloides (strain NP11)</name>
    <name type="common">Yeast</name>
    <name type="synonym">Rhodosporidium toruloides</name>
    <dbReference type="NCBI Taxonomy" id="1130832"/>
    <lineage>
        <taxon>Eukaryota</taxon>
        <taxon>Fungi</taxon>
        <taxon>Dikarya</taxon>
        <taxon>Basidiomycota</taxon>
        <taxon>Pucciniomycotina</taxon>
        <taxon>Microbotryomycetes</taxon>
        <taxon>Sporidiobolales</taxon>
        <taxon>Sporidiobolaceae</taxon>
        <taxon>Rhodotorula</taxon>
    </lineage>
</organism>
<proteinExistence type="predicted"/>
<sequence>MGRLFGFTSLEELIGTLLPSEEGVRFGRTQPAREWKEAVLSVALRDWLTRLQQLSIDDFKARIEDLKTRVGRDKEKIRIPAFDMSFALFAQQLFGMQTPPANADPEQLGITYGRILVDVCAGVDWVGTTRSELLEARPYLESSERDRIFLRCKHAHEHLEGYKKGGSCPDVLVEHLPSALTLLGRVQSASPSSGFSLL</sequence>
<evidence type="ECO:0000313" key="2">
    <source>
        <dbReference type="Proteomes" id="UP000016926"/>
    </source>
</evidence>
<dbReference type="Proteomes" id="UP000016926">
    <property type="component" value="Unassembled WGS sequence"/>
</dbReference>
<dbReference type="AlphaFoldDB" id="M7WVE5"/>
<dbReference type="RefSeq" id="XP_016272939.1">
    <property type="nucleotide sequence ID" value="XM_016415149.1"/>
</dbReference>